<comment type="catalytic activity">
    <reaction evidence="16 17">
        <text>epoxyqueuosine(34) in tRNA + AH2 = queuosine(34) in tRNA + A + H2O</text>
        <dbReference type="Rhea" id="RHEA:32159"/>
        <dbReference type="Rhea" id="RHEA-COMP:18571"/>
        <dbReference type="Rhea" id="RHEA-COMP:18582"/>
        <dbReference type="ChEBI" id="CHEBI:13193"/>
        <dbReference type="ChEBI" id="CHEBI:15377"/>
        <dbReference type="ChEBI" id="CHEBI:17499"/>
        <dbReference type="ChEBI" id="CHEBI:194431"/>
        <dbReference type="ChEBI" id="CHEBI:194443"/>
        <dbReference type="EC" id="1.17.99.6"/>
    </reaction>
</comment>
<evidence type="ECO:0000313" key="19">
    <source>
        <dbReference type="Proteomes" id="UP000014155"/>
    </source>
</evidence>
<dbReference type="InterPro" id="IPR003828">
    <property type="entry name" value="QueH"/>
</dbReference>
<comment type="similarity">
    <text evidence="3 17">Belongs to the QueH family.</text>
</comment>
<evidence type="ECO:0000256" key="14">
    <source>
        <dbReference type="ARBA" id="ARBA00023284"/>
    </source>
</evidence>
<keyword evidence="14 17" id="KW-0676">Redox-active center</keyword>
<dbReference type="UniPathway" id="UPA00392"/>
<dbReference type="Proteomes" id="UP000014155">
    <property type="component" value="Unassembled WGS sequence"/>
</dbReference>
<evidence type="ECO:0000256" key="9">
    <source>
        <dbReference type="ARBA" id="ARBA00022785"/>
    </source>
</evidence>
<dbReference type="GO" id="GO:0051539">
    <property type="term" value="F:4 iron, 4 sulfur cluster binding"/>
    <property type="evidence" value="ECO:0007669"/>
    <property type="project" value="UniProtKB-UniRule"/>
</dbReference>
<evidence type="ECO:0000256" key="17">
    <source>
        <dbReference type="HAMAP-Rule" id="MF_02089"/>
    </source>
</evidence>
<reference evidence="18 19" key="1">
    <citation type="journal article" date="2013" name="Genome Announc.">
        <title>Draft Genome Sequence of the Cellulolytic, Mesophilic, Anaerobic Bacterium Clostridium termitidis Strain CT1112 (DSM 5398).</title>
        <authorList>
            <person name="Lal S."/>
            <person name="Ramachandran U."/>
            <person name="Zhang X."/>
            <person name="Munir R."/>
            <person name="Sparling R."/>
            <person name="Levin D.B."/>
        </authorList>
    </citation>
    <scope>NUCLEOTIDE SEQUENCE [LARGE SCALE GENOMIC DNA]</scope>
    <source>
        <strain evidence="18 19">CT1112</strain>
    </source>
</reference>
<dbReference type="EMBL" id="AORV01000065">
    <property type="protein sequence ID" value="EMS69671.1"/>
    <property type="molecule type" value="Genomic_DNA"/>
</dbReference>
<dbReference type="eggNOG" id="COG1636">
    <property type="taxonomic scope" value="Bacteria"/>
</dbReference>
<dbReference type="HAMAP" id="MF_02089">
    <property type="entry name" value="QueH"/>
    <property type="match status" value="1"/>
</dbReference>
<feature type="binding site" evidence="17">
    <location>
        <position position="86"/>
    </location>
    <ligand>
        <name>[4Fe-4S] cluster</name>
        <dbReference type="ChEBI" id="CHEBI:49883"/>
    </ligand>
</feature>
<feature type="binding site" evidence="17">
    <location>
        <position position="13"/>
    </location>
    <ligand>
        <name>[4Fe-4S] cluster</name>
        <dbReference type="ChEBI" id="CHEBI:49883"/>
    </ligand>
</feature>
<evidence type="ECO:0000256" key="13">
    <source>
        <dbReference type="ARBA" id="ARBA00023157"/>
    </source>
</evidence>
<comment type="pathway">
    <text evidence="2 17">tRNA modification; tRNA-queuosine biosynthesis.</text>
</comment>
<evidence type="ECO:0000256" key="6">
    <source>
        <dbReference type="ARBA" id="ARBA00022485"/>
    </source>
</evidence>
<keyword evidence="9 17" id="KW-0671">Queuosine biosynthesis</keyword>
<dbReference type="Pfam" id="PF02677">
    <property type="entry name" value="QueH"/>
    <property type="match status" value="1"/>
</dbReference>
<evidence type="ECO:0000256" key="3">
    <source>
        <dbReference type="ARBA" id="ARBA00008207"/>
    </source>
</evidence>
<evidence type="ECO:0000256" key="10">
    <source>
        <dbReference type="ARBA" id="ARBA00023002"/>
    </source>
</evidence>
<organism evidence="18 19">
    <name type="scientific">Ruminiclostridium cellobioparum subsp. termitidis CT1112</name>
    <dbReference type="NCBI Taxonomy" id="1195236"/>
    <lineage>
        <taxon>Bacteria</taxon>
        <taxon>Bacillati</taxon>
        <taxon>Bacillota</taxon>
        <taxon>Clostridia</taxon>
        <taxon>Eubacteriales</taxon>
        <taxon>Oscillospiraceae</taxon>
        <taxon>Ruminiclostridium</taxon>
    </lineage>
</organism>
<keyword evidence="10 17" id="KW-0560">Oxidoreductase</keyword>
<evidence type="ECO:0000256" key="15">
    <source>
        <dbReference type="ARBA" id="ARBA00031446"/>
    </source>
</evidence>
<dbReference type="GO" id="GO:0052693">
    <property type="term" value="F:epoxyqueuosine reductase activity"/>
    <property type="evidence" value="ECO:0007669"/>
    <property type="project" value="UniProtKB-UniRule"/>
</dbReference>
<accession>S0FI22</accession>
<keyword evidence="7 17" id="KW-0819">tRNA processing</keyword>
<keyword evidence="13 17" id="KW-1015">Disulfide bond</keyword>
<dbReference type="PANTHER" id="PTHR36701:SF1">
    <property type="entry name" value="EPOXYQUEUOSINE REDUCTASE QUEH"/>
    <property type="match status" value="1"/>
</dbReference>
<dbReference type="GO" id="GO:0046872">
    <property type="term" value="F:metal ion binding"/>
    <property type="evidence" value="ECO:0007669"/>
    <property type="project" value="UniProtKB-KW"/>
</dbReference>
<protein>
    <recommendedName>
        <fullName evidence="5 17">Epoxyqueuosine reductase QueH</fullName>
        <ecNumber evidence="4 17">1.17.99.6</ecNumber>
    </recommendedName>
    <alternativeName>
        <fullName evidence="15 17">Queuosine biosynthesis protein QueH</fullName>
    </alternativeName>
</protein>
<evidence type="ECO:0000256" key="16">
    <source>
        <dbReference type="ARBA" id="ARBA00047415"/>
    </source>
</evidence>
<keyword evidence="6 17" id="KW-0004">4Fe-4S</keyword>
<evidence type="ECO:0000256" key="5">
    <source>
        <dbReference type="ARBA" id="ARBA00016895"/>
    </source>
</evidence>
<name>S0FI22_RUMCE</name>
<evidence type="ECO:0000256" key="7">
    <source>
        <dbReference type="ARBA" id="ARBA00022694"/>
    </source>
</evidence>
<dbReference type="PATRIC" id="fig|1195236.3.peg.4777"/>
<feature type="binding site" evidence="17">
    <location>
        <position position="89"/>
    </location>
    <ligand>
        <name>[4Fe-4S] cluster</name>
        <dbReference type="ChEBI" id="CHEBI:49883"/>
    </ligand>
</feature>
<dbReference type="STRING" id="1195236.CTER_4596"/>
<dbReference type="GO" id="GO:0008616">
    <property type="term" value="P:tRNA queuosine(34) biosynthetic process"/>
    <property type="evidence" value="ECO:0007669"/>
    <property type="project" value="UniProtKB-UniRule"/>
</dbReference>
<evidence type="ECO:0000313" key="18">
    <source>
        <dbReference type="EMBL" id="EMS69671.1"/>
    </source>
</evidence>
<keyword evidence="12 17" id="KW-0411">Iron-sulfur</keyword>
<keyword evidence="19" id="KW-1185">Reference proteome</keyword>
<evidence type="ECO:0000256" key="1">
    <source>
        <dbReference type="ARBA" id="ARBA00002268"/>
    </source>
</evidence>
<evidence type="ECO:0000256" key="2">
    <source>
        <dbReference type="ARBA" id="ARBA00004691"/>
    </source>
</evidence>
<comment type="caution">
    <text evidence="18">The sequence shown here is derived from an EMBL/GenBank/DDBJ whole genome shotgun (WGS) entry which is preliminary data.</text>
</comment>
<evidence type="ECO:0000256" key="8">
    <source>
        <dbReference type="ARBA" id="ARBA00022723"/>
    </source>
</evidence>
<evidence type="ECO:0000256" key="4">
    <source>
        <dbReference type="ARBA" id="ARBA00012622"/>
    </source>
</evidence>
<keyword evidence="8 17" id="KW-0479">Metal-binding</keyword>
<feature type="binding site" evidence="17">
    <location>
        <position position="12"/>
    </location>
    <ligand>
        <name>[4Fe-4S] cluster</name>
        <dbReference type="ChEBI" id="CHEBI:49883"/>
    </ligand>
</feature>
<dbReference type="AlphaFoldDB" id="S0FI22"/>
<feature type="disulfide bond" description="Redox-active" evidence="17">
    <location>
        <begin position="166"/>
        <end position="168"/>
    </location>
</feature>
<keyword evidence="11 17" id="KW-0408">Iron</keyword>
<gene>
    <name evidence="17" type="primary">queH</name>
    <name evidence="18" type="ORF">CTER_4596</name>
</gene>
<evidence type="ECO:0000256" key="12">
    <source>
        <dbReference type="ARBA" id="ARBA00023014"/>
    </source>
</evidence>
<sequence length="174" mass="20325">MEKDMKLLLHICCGPCSTYPVQELLKEGFEIQGLFYNPNIHPIEEHKRRKENVEKMSSITNIPVVYNDDFRQSEWENLEDKGAARCTGCYSLRMEEAARYASENGFEAYTTTLLVSPYQKHELIKELGEFYAEKYRVAFAYRDFRPGFRQGQQMAKEMGLYRQKYCGCILSLNG</sequence>
<dbReference type="PANTHER" id="PTHR36701">
    <property type="entry name" value="EPOXYQUEUOSINE REDUCTASE QUEH"/>
    <property type="match status" value="1"/>
</dbReference>
<comment type="function">
    <text evidence="1 17">Catalyzes the conversion of epoxyqueuosine (oQ) to queuosine (Q), which is a hypermodified base found in the wobble positions of tRNA(Asp), tRNA(Asn), tRNA(His) and tRNA(Tyr).</text>
</comment>
<proteinExistence type="inferred from homology"/>
<evidence type="ECO:0000256" key="11">
    <source>
        <dbReference type="ARBA" id="ARBA00023004"/>
    </source>
</evidence>
<dbReference type="EC" id="1.17.99.6" evidence="4 17"/>